<keyword evidence="1" id="KW-0472">Membrane</keyword>
<accession>A0A4R5UAE6</accession>
<organism evidence="3 4">
    <name type="scientific">Luteimonas terrae</name>
    <dbReference type="NCBI Taxonomy" id="1530191"/>
    <lineage>
        <taxon>Bacteria</taxon>
        <taxon>Pseudomonadati</taxon>
        <taxon>Pseudomonadota</taxon>
        <taxon>Gammaproteobacteria</taxon>
        <taxon>Lysobacterales</taxon>
        <taxon>Lysobacteraceae</taxon>
        <taxon>Luteimonas</taxon>
    </lineage>
</organism>
<name>A0A4R5UAE6_9GAMM</name>
<dbReference type="InterPro" id="IPR041208">
    <property type="entry name" value="Cap15"/>
</dbReference>
<feature type="transmembrane region" description="Helical" evidence="1">
    <location>
        <begin position="38"/>
        <end position="57"/>
    </location>
</feature>
<sequence>MTLTRLHIVIVLLLAVVVWGVVLLIQGTPISIEHAAPFGIVVGFLGLVALAVEHVLWRQRWLHGWLFCRPDLRGTWLVELQSSYEDPATKIRIPPIVCYMGVTQTFYKLQLHLMTPESESWLIAHSITKSPSEDGYKVFGVYSNQPNVHLRAYRSEIHFGAIVLDTHGPQKLRPATVTGEYFTDRLTKGSLLLSRRIAAQKTRFADADAAFGEDG</sequence>
<dbReference type="Proteomes" id="UP000295543">
    <property type="component" value="Unassembled WGS sequence"/>
</dbReference>
<protein>
    <recommendedName>
        <fullName evidence="2">CD-NTase-associated protein 15 domain-containing protein</fullName>
    </recommendedName>
</protein>
<keyword evidence="4" id="KW-1185">Reference proteome</keyword>
<gene>
    <name evidence="3" type="ORF">E2F49_08930</name>
</gene>
<evidence type="ECO:0000313" key="3">
    <source>
        <dbReference type="EMBL" id="TDK31561.1"/>
    </source>
</evidence>
<dbReference type="AlphaFoldDB" id="A0A4R5UAE6"/>
<dbReference type="Pfam" id="PF18153">
    <property type="entry name" value="Cap15_CD_rec"/>
    <property type="match status" value="1"/>
</dbReference>
<evidence type="ECO:0000313" key="4">
    <source>
        <dbReference type="Proteomes" id="UP000295543"/>
    </source>
</evidence>
<dbReference type="RefSeq" id="WP_133393585.1">
    <property type="nucleotide sequence ID" value="NZ_SMTG01000003.1"/>
</dbReference>
<evidence type="ECO:0000256" key="1">
    <source>
        <dbReference type="SAM" id="Phobius"/>
    </source>
</evidence>
<comment type="caution">
    <text evidence="3">The sequence shown here is derived from an EMBL/GenBank/DDBJ whole genome shotgun (WGS) entry which is preliminary data.</text>
</comment>
<dbReference type="EMBL" id="SMTG01000003">
    <property type="protein sequence ID" value="TDK31561.1"/>
    <property type="molecule type" value="Genomic_DNA"/>
</dbReference>
<proteinExistence type="predicted"/>
<dbReference type="OrthoDB" id="1430668at2"/>
<feature type="domain" description="CD-NTase-associated protein 15" evidence="2">
    <location>
        <begin position="70"/>
        <end position="195"/>
    </location>
</feature>
<reference evidence="3 4" key="1">
    <citation type="submission" date="2019-03" db="EMBL/GenBank/DDBJ databases">
        <title>Luteimonas zhaokaii sp.nov., isolated from the rectal contents of Plateau pika in Yushu, Qinghai Province, China.</title>
        <authorList>
            <person name="Zhang G."/>
        </authorList>
    </citation>
    <scope>NUCLEOTIDE SEQUENCE [LARGE SCALE GENOMIC DNA]</scope>
    <source>
        <strain evidence="3 4">THG-MD21</strain>
    </source>
</reference>
<keyword evidence="1" id="KW-1133">Transmembrane helix</keyword>
<feature type="transmembrane region" description="Helical" evidence="1">
    <location>
        <begin position="7"/>
        <end position="26"/>
    </location>
</feature>
<evidence type="ECO:0000259" key="2">
    <source>
        <dbReference type="Pfam" id="PF18153"/>
    </source>
</evidence>
<keyword evidence="1" id="KW-0812">Transmembrane</keyword>